<dbReference type="Gene3D" id="4.10.640.10">
    <property type="entry name" value="Ribosomal protein S18"/>
    <property type="match status" value="1"/>
</dbReference>
<evidence type="ECO:0000256" key="5">
    <source>
        <dbReference type="RuleBase" id="RU003910"/>
    </source>
</evidence>
<protein>
    <recommendedName>
        <fullName evidence="4">Small ribosomal subunit protein bS18m</fullName>
    </recommendedName>
</protein>
<keyword evidence="3 5" id="KW-0687">Ribonucleoprotein</keyword>
<dbReference type="InterPro" id="IPR001648">
    <property type="entry name" value="Ribosomal_bS18"/>
</dbReference>
<keyword evidence="7" id="KW-1185">Reference proteome</keyword>
<dbReference type="PANTHER" id="PTHR13479:SF40">
    <property type="entry name" value="SMALL RIBOSOMAL SUBUNIT PROTEIN BS18M"/>
    <property type="match status" value="1"/>
</dbReference>
<dbReference type="Proteomes" id="UP000054350">
    <property type="component" value="Unassembled WGS sequence"/>
</dbReference>
<evidence type="ECO:0000256" key="3">
    <source>
        <dbReference type="ARBA" id="ARBA00023274"/>
    </source>
</evidence>
<dbReference type="SUPFAM" id="SSF46911">
    <property type="entry name" value="Ribosomal protein S18"/>
    <property type="match status" value="1"/>
</dbReference>
<dbReference type="OrthoDB" id="21463at2759"/>
<reference evidence="7" key="2">
    <citation type="submission" date="2009-11" db="EMBL/GenBank/DDBJ databases">
        <title>The Genome Sequence of Allomyces macrogynus strain ATCC 38327.</title>
        <authorList>
            <consortium name="The Broad Institute Genome Sequencing Platform"/>
            <person name="Russ C."/>
            <person name="Cuomo C."/>
            <person name="Shea T."/>
            <person name="Young S.K."/>
            <person name="Zeng Q."/>
            <person name="Koehrsen M."/>
            <person name="Haas B."/>
            <person name="Borodovsky M."/>
            <person name="Guigo R."/>
            <person name="Alvarado L."/>
            <person name="Berlin A."/>
            <person name="Borenstein D."/>
            <person name="Chen Z."/>
            <person name="Engels R."/>
            <person name="Freedman E."/>
            <person name="Gellesch M."/>
            <person name="Goldberg J."/>
            <person name="Griggs A."/>
            <person name="Gujja S."/>
            <person name="Heiman D."/>
            <person name="Hepburn T."/>
            <person name="Howarth C."/>
            <person name="Jen D."/>
            <person name="Larson L."/>
            <person name="Lewis B."/>
            <person name="Mehta T."/>
            <person name="Park D."/>
            <person name="Pearson M."/>
            <person name="Roberts A."/>
            <person name="Saif S."/>
            <person name="Shenoy N."/>
            <person name="Sisk P."/>
            <person name="Stolte C."/>
            <person name="Sykes S."/>
            <person name="Walk T."/>
            <person name="White J."/>
            <person name="Yandava C."/>
            <person name="Burger G."/>
            <person name="Gray M.W."/>
            <person name="Holland P.W.H."/>
            <person name="King N."/>
            <person name="Lang F.B.F."/>
            <person name="Roger A.J."/>
            <person name="Ruiz-Trillo I."/>
            <person name="Lander E."/>
            <person name="Nusbaum C."/>
        </authorList>
    </citation>
    <scope>NUCLEOTIDE SEQUENCE [LARGE SCALE GENOMIC DNA]</scope>
    <source>
        <strain evidence="7">ATCC 38327</strain>
    </source>
</reference>
<dbReference type="NCBIfam" id="TIGR00165">
    <property type="entry name" value="S18"/>
    <property type="match status" value="1"/>
</dbReference>
<accession>A0A0L0SLY4</accession>
<dbReference type="HAMAP" id="MF_00270">
    <property type="entry name" value="Ribosomal_bS18"/>
    <property type="match status" value="1"/>
</dbReference>
<evidence type="ECO:0000256" key="2">
    <source>
        <dbReference type="ARBA" id="ARBA00022980"/>
    </source>
</evidence>
<dbReference type="VEuPathDB" id="FungiDB:AMAG_08661"/>
<comment type="similarity">
    <text evidence="1 5">Belongs to the bacterial ribosomal protein bS18 family.</text>
</comment>
<evidence type="ECO:0000313" key="6">
    <source>
        <dbReference type="EMBL" id="KNE63551.1"/>
    </source>
</evidence>
<dbReference type="Pfam" id="PF01084">
    <property type="entry name" value="Ribosomal_S18"/>
    <property type="match status" value="1"/>
</dbReference>
<sequence>MLSRLAALSVRPVRPALAAAAVRAQSTVVPAAPSTDDAAAPRRLATDPEALPLAGTFKDYKMGSMYTAKDLDETEPFIRNPTELSRARVDVFKAMGTEPASHYKDVELLAHFVTETGMIMHRKHSKLTAKNHRKLTKVIKRARAMGLMPYTYRPDLVKIGKGETMNFDHM</sequence>
<proteinExistence type="inferred from homology"/>
<dbReference type="AlphaFoldDB" id="A0A0L0SLY4"/>
<dbReference type="PRINTS" id="PR00974">
    <property type="entry name" value="RIBOSOMALS18"/>
</dbReference>
<dbReference type="InterPro" id="IPR036870">
    <property type="entry name" value="Ribosomal_bS18_sf"/>
</dbReference>
<evidence type="ECO:0000313" key="7">
    <source>
        <dbReference type="Proteomes" id="UP000054350"/>
    </source>
</evidence>
<reference evidence="6 7" key="1">
    <citation type="submission" date="2009-11" db="EMBL/GenBank/DDBJ databases">
        <title>Annotation of Allomyces macrogynus ATCC 38327.</title>
        <authorList>
            <consortium name="The Broad Institute Genome Sequencing Platform"/>
            <person name="Russ C."/>
            <person name="Cuomo C."/>
            <person name="Burger G."/>
            <person name="Gray M.W."/>
            <person name="Holland P.W.H."/>
            <person name="King N."/>
            <person name="Lang F.B.F."/>
            <person name="Roger A.J."/>
            <person name="Ruiz-Trillo I."/>
            <person name="Young S.K."/>
            <person name="Zeng Q."/>
            <person name="Gargeya S."/>
            <person name="Fitzgerald M."/>
            <person name="Haas B."/>
            <person name="Abouelleil A."/>
            <person name="Alvarado L."/>
            <person name="Arachchi H.M."/>
            <person name="Berlin A."/>
            <person name="Chapman S.B."/>
            <person name="Gearin G."/>
            <person name="Goldberg J."/>
            <person name="Griggs A."/>
            <person name="Gujja S."/>
            <person name="Hansen M."/>
            <person name="Heiman D."/>
            <person name="Howarth C."/>
            <person name="Larimer J."/>
            <person name="Lui A."/>
            <person name="MacDonald P.J.P."/>
            <person name="McCowen C."/>
            <person name="Montmayeur A."/>
            <person name="Murphy C."/>
            <person name="Neiman D."/>
            <person name="Pearson M."/>
            <person name="Priest M."/>
            <person name="Roberts A."/>
            <person name="Saif S."/>
            <person name="Shea T."/>
            <person name="Sisk P."/>
            <person name="Stolte C."/>
            <person name="Sykes S."/>
            <person name="Wortman J."/>
            <person name="Nusbaum C."/>
            <person name="Birren B."/>
        </authorList>
    </citation>
    <scope>NUCLEOTIDE SEQUENCE [LARGE SCALE GENOMIC DNA]</scope>
    <source>
        <strain evidence="6 7">ATCC 38327</strain>
    </source>
</reference>
<dbReference type="GO" id="GO:0005763">
    <property type="term" value="C:mitochondrial small ribosomal subunit"/>
    <property type="evidence" value="ECO:0007669"/>
    <property type="project" value="TreeGrafter"/>
</dbReference>
<dbReference type="STRING" id="578462.A0A0L0SLY4"/>
<gene>
    <name evidence="6" type="ORF">AMAG_08661</name>
</gene>
<dbReference type="PANTHER" id="PTHR13479">
    <property type="entry name" value="30S RIBOSOMAL PROTEIN S18"/>
    <property type="match status" value="1"/>
</dbReference>
<dbReference type="GO" id="GO:0032543">
    <property type="term" value="P:mitochondrial translation"/>
    <property type="evidence" value="ECO:0007669"/>
    <property type="project" value="TreeGrafter"/>
</dbReference>
<evidence type="ECO:0000256" key="1">
    <source>
        <dbReference type="ARBA" id="ARBA00005589"/>
    </source>
</evidence>
<dbReference type="eggNOG" id="KOG3162">
    <property type="taxonomic scope" value="Eukaryota"/>
</dbReference>
<name>A0A0L0SLY4_ALLM3</name>
<dbReference type="EMBL" id="GG745342">
    <property type="protein sequence ID" value="KNE63551.1"/>
    <property type="molecule type" value="Genomic_DNA"/>
</dbReference>
<keyword evidence="2 5" id="KW-0689">Ribosomal protein</keyword>
<organism evidence="6 7">
    <name type="scientific">Allomyces macrogynus (strain ATCC 38327)</name>
    <name type="common">Allomyces javanicus var. macrogynus</name>
    <dbReference type="NCBI Taxonomy" id="578462"/>
    <lineage>
        <taxon>Eukaryota</taxon>
        <taxon>Fungi</taxon>
        <taxon>Fungi incertae sedis</taxon>
        <taxon>Blastocladiomycota</taxon>
        <taxon>Blastocladiomycetes</taxon>
        <taxon>Blastocladiales</taxon>
        <taxon>Blastocladiaceae</taxon>
        <taxon>Allomyces</taxon>
    </lineage>
</organism>
<dbReference type="GO" id="GO:0003735">
    <property type="term" value="F:structural constituent of ribosome"/>
    <property type="evidence" value="ECO:0007669"/>
    <property type="project" value="InterPro"/>
</dbReference>
<evidence type="ECO:0000256" key="4">
    <source>
        <dbReference type="ARBA" id="ARBA00035264"/>
    </source>
</evidence>
<dbReference type="GO" id="GO:0070181">
    <property type="term" value="F:small ribosomal subunit rRNA binding"/>
    <property type="evidence" value="ECO:0007669"/>
    <property type="project" value="TreeGrafter"/>
</dbReference>